<accession>A0A8S1IN18</accession>
<name>A0A8S1IN18_9CHLO</name>
<evidence type="ECO:0000313" key="2">
    <source>
        <dbReference type="Proteomes" id="UP000708148"/>
    </source>
</evidence>
<proteinExistence type="predicted"/>
<dbReference type="OrthoDB" id="77878at2759"/>
<sequence>MSGSPKSAYYRALHVLAGAAGRRQEERFREVRDCMAGEVYDSGPVDFTSKQGVMALSSQKGGLMAWLVNSGVETVACTMDFFLVEWLEADRRRYWDTLRSSLVKGPALFLYSEADPFVD</sequence>
<protein>
    <submittedName>
        <fullName evidence="1">Uncharacterized protein</fullName>
    </submittedName>
</protein>
<gene>
    <name evidence="1" type="ORF">OSTQU699_LOCUS1674</name>
</gene>
<dbReference type="EMBL" id="CAJHUC010000457">
    <property type="protein sequence ID" value="CAD7696306.1"/>
    <property type="molecule type" value="Genomic_DNA"/>
</dbReference>
<reference evidence="1" key="1">
    <citation type="submission" date="2020-12" db="EMBL/GenBank/DDBJ databases">
        <authorList>
            <person name="Iha C."/>
        </authorList>
    </citation>
    <scope>NUCLEOTIDE SEQUENCE</scope>
</reference>
<evidence type="ECO:0000313" key="1">
    <source>
        <dbReference type="EMBL" id="CAD7696306.1"/>
    </source>
</evidence>
<dbReference type="PANTHER" id="PTHR12265">
    <property type="entry name" value="TRANSMEMBRANE PROTEIN 53"/>
    <property type="match status" value="1"/>
</dbReference>
<comment type="caution">
    <text evidence="1">The sequence shown here is derived from an EMBL/GenBank/DDBJ whole genome shotgun (WGS) entry which is preliminary data.</text>
</comment>
<keyword evidence="2" id="KW-1185">Reference proteome</keyword>
<organism evidence="1 2">
    <name type="scientific">Ostreobium quekettii</name>
    <dbReference type="NCBI Taxonomy" id="121088"/>
    <lineage>
        <taxon>Eukaryota</taxon>
        <taxon>Viridiplantae</taxon>
        <taxon>Chlorophyta</taxon>
        <taxon>core chlorophytes</taxon>
        <taxon>Ulvophyceae</taxon>
        <taxon>TCBD clade</taxon>
        <taxon>Bryopsidales</taxon>
        <taxon>Ostreobineae</taxon>
        <taxon>Ostreobiaceae</taxon>
        <taxon>Ostreobium</taxon>
    </lineage>
</organism>
<dbReference type="InterPro" id="IPR008547">
    <property type="entry name" value="DUF829_TMEM53"/>
</dbReference>
<dbReference type="PANTHER" id="PTHR12265:SF0">
    <property type="entry name" value="EXPRESSED PROTEIN"/>
    <property type="match status" value="1"/>
</dbReference>
<feature type="non-terminal residue" evidence="1">
    <location>
        <position position="119"/>
    </location>
</feature>
<dbReference type="AlphaFoldDB" id="A0A8S1IN18"/>
<dbReference type="Proteomes" id="UP000708148">
    <property type="component" value="Unassembled WGS sequence"/>
</dbReference>